<evidence type="ECO:0000256" key="6">
    <source>
        <dbReference type="SAM" id="MobiDB-lite"/>
    </source>
</evidence>
<feature type="domain" description="MHD" evidence="7">
    <location>
        <begin position="255"/>
        <end position="557"/>
    </location>
</feature>
<keyword evidence="3" id="KW-0653">Protein transport</keyword>
<evidence type="ECO:0000256" key="4">
    <source>
        <dbReference type="ARBA" id="ARBA00023136"/>
    </source>
</evidence>
<evidence type="ECO:0000256" key="3">
    <source>
        <dbReference type="ARBA" id="ARBA00022927"/>
    </source>
</evidence>
<dbReference type="InterPro" id="IPR036168">
    <property type="entry name" value="AP2_Mu_C_sf"/>
</dbReference>
<evidence type="ECO:0000259" key="7">
    <source>
        <dbReference type="PROSITE" id="PS51072"/>
    </source>
</evidence>
<feature type="compositionally biased region" description="Polar residues" evidence="6">
    <location>
        <begin position="485"/>
        <end position="502"/>
    </location>
</feature>
<proteinExistence type="predicted"/>
<evidence type="ECO:0000256" key="1">
    <source>
        <dbReference type="ARBA" id="ARBA00004156"/>
    </source>
</evidence>
<evidence type="ECO:0000256" key="5">
    <source>
        <dbReference type="ARBA" id="ARBA00023329"/>
    </source>
</evidence>
<name>A0ABR4NMC8_9SACH</name>
<feature type="compositionally biased region" description="Gly residues" evidence="6">
    <location>
        <begin position="196"/>
        <end position="222"/>
    </location>
</feature>
<evidence type="ECO:0000313" key="8">
    <source>
        <dbReference type="EMBL" id="KAL3228965.1"/>
    </source>
</evidence>
<evidence type="ECO:0000256" key="2">
    <source>
        <dbReference type="ARBA" id="ARBA00022448"/>
    </source>
</evidence>
<comment type="subcellular location">
    <subcellularLocation>
        <location evidence="1">Cytoplasmic vesicle membrane</location>
    </subcellularLocation>
</comment>
<feature type="compositionally biased region" description="Polar residues" evidence="6">
    <location>
        <begin position="180"/>
        <end position="195"/>
    </location>
</feature>
<dbReference type="SUPFAM" id="SSF49447">
    <property type="entry name" value="Second domain of Mu2 adaptin subunit (ap50) of ap2 adaptor"/>
    <property type="match status" value="1"/>
</dbReference>
<feature type="region of interest" description="Disordered" evidence="6">
    <location>
        <begin position="478"/>
        <end position="509"/>
    </location>
</feature>
<evidence type="ECO:0000313" key="9">
    <source>
        <dbReference type="Proteomes" id="UP001623330"/>
    </source>
</evidence>
<feature type="region of interest" description="Disordered" evidence="6">
    <location>
        <begin position="180"/>
        <end position="250"/>
    </location>
</feature>
<dbReference type="EMBL" id="JBEVYD010000012">
    <property type="protein sequence ID" value="KAL3228965.1"/>
    <property type="molecule type" value="Genomic_DNA"/>
</dbReference>
<dbReference type="Pfam" id="PF00928">
    <property type="entry name" value="Adap_comp_sub"/>
    <property type="match status" value="1"/>
</dbReference>
<dbReference type="PROSITE" id="PS51072">
    <property type="entry name" value="MHD"/>
    <property type="match status" value="1"/>
</dbReference>
<dbReference type="InterPro" id="IPR050431">
    <property type="entry name" value="Adaptor_comp_med_subunit"/>
</dbReference>
<dbReference type="Gene3D" id="2.60.40.1170">
    <property type="entry name" value="Mu homology domain, subdomain B"/>
    <property type="match status" value="2"/>
</dbReference>
<protein>
    <submittedName>
        <fullName evidence="8">AP-3 complex subunit mu</fullName>
    </submittedName>
</protein>
<reference evidence="8 9" key="1">
    <citation type="submission" date="2024-05" db="EMBL/GenBank/DDBJ databases">
        <title>Long read based assembly of the Candida bracarensis genome reveals expanded adhesin content.</title>
        <authorList>
            <person name="Marcet-Houben M."/>
            <person name="Ksiezopolska E."/>
            <person name="Gabaldon T."/>
        </authorList>
    </citation>
    <scope>NUCLEOTIDE SEQUENCE [LARGE SCALE GENOMIC DNA]</scope>
    <source>
        <strain evidence="8 9">CBM6</strain>
    </source>
</reference>
<dbReference type="PROSITE" id="PS00991">
    <property type="entry name" value="CLAT_ADAPTOR_M_2"/>
    <property type="match status" value="1"/>
</dbReference>
<sequence length="558" mass="62119">MYYQAVYISDSEHRLVFQHFLNSTAPTYDKIWGRLSSMCPWLVNEAVGNDQSRDGGVQDLNAGDIGREYRVYKRTVKSENGKLNYWALCSKDTDDIAIGEPYFVLEQFHEKLLEYFDKDSLSVSKITNNADRVSVICNYLMNGGYYNVSGMYDSRIKQIIPERSDFSKIISSTAHHLQSVVQKQRPVTGTSTRNGSGFGYSPGQGQVQGPGPGAVSGFGNGNRSGSSGSSSHGQGQAHSEGIVPWRSGKNPQNELNDLYVDIKETLHVIYQKSPNRTRRSTFQKSSSTGVAPTRCITGQVEGSVDVRCFLRGNPLVEINFKNEELGTPSLHDCVDKRALLGPDGDEDVGKDETESQPKALRQLRFIPPEGRFTLMKYKLDHGPKTHRAHLVEADIEDHLGIRSDEFQVTLNISSSTTTKHIEDLHVTIHFTGTENYKVKPLQITHGRLENLSPHTSRWIFDRELSTGTLPVLRGCIETTHDDSETNTQDSPTGSLDTSTHPGNATEHKPSVQSLSLTYHHTGHTLLQVQSINVDGPTQHDLFKGVKYHTVAADYQIRV</sequence>
<dbReference type="InterPro" id="IPR018240">
    <property type="entry name" value="Clathrin_mu_CS"/>
</dbReference>
<keyword evidence="2" id="KW-0813">Transport</keyword>
<keyword evidence="4" id="KW-0472">Membrane</keyword>
<gene>
    <name evidence="8" type="ORF">RNJ44_02052</name>
</gene>
<dbReference type="PANTHER" id="PTHR10529">
    <property type="entry name" value="AP COMPLEX SUBUNIT MU"/>
    <property type="match status" value="1"/>
</dbReference>
<keyword evidence="5" id="KW-0968">Cytoplasmic vesicle</keyword>
<accession>A0ABR4NMC8</accession>
<feature type="compositionally biased region" description="Low complexity" evidence="6">
    <location>
        <begin position="223"/>
        <end position="241"/>
    </location>
</feature>
<organism evidence="8 9">
    <name type="scientific">Nakaseomyces bracarensis</name>
    <dbReference type="NCBI Taxonomy" id="273131"/>
    <lineage>
        <taxon>Eukaryota</taxon>
        <taxon>Fungi</taxon>
        <taxon>Dikarya</taxon>
        <taxon>Ascomycota</taxon>
        <taxon>Saccharomycotina</taxon>
        <taxon>Saccharomycetes</taxon>
        <taxon>Saccharomycetales</taxon>
        <taxon>Saccharomycetaceae</taxon>
        <taxon>Nakaseomyces</taxon>
    </lineage>
</organism>
<dbReference type="Proteomes" id="UP001623330">
    <property type="component" value="Unassembled WGS sequence"/>
</dbReference>
<dbReference type="InterPro" id="IPR028565">
    <property type="entry name" value="MHD"/>
</dbReference>
<comment type="caution">
    <text evidence="8">The sequence shown here is derived from an EMBL/GenBank/DDBJ whole genome shotgun (WGS) entry which is preliminary data.</text>
</comment>
<keyword evidence="9" id="KW-1185">Reference proteome</keyword>